<feature type="coiled-coil region" evidence="1">
    <location>
        <begin position="877"/>
        <end position="918"/>
    </location>
</feature>
<feature type="compositionally biased region" description="Low complexity" evidence="2">
    <location>
        <begin position="90"/>
        <end position="102"/>
    </location>
</feature>
<protein>
    <submittedName>
        <fullName evidence="4">Golgin subfamily A member 6-like protein 6</fullName>
    </submittedName>
</protein>
<feature type="compositionally biased region" description="Basic and acidic residues" evidence="2">
    <location>
        <begin position="63"/>
        <end position="81"/>
    </location>
</feature>
<proteinExistence type="predicted"/>
<feature type="region of interest" description="Disordered" evidence="2">
    <location>
        <begin position="1"/>
        <end position="102"/>
    </location>
</feature>
<reference evidence="4" key="3">
    <citation type="submission" date="2025-08" db="UniProtKB">
        <authorList>
            <consortium name="RefSeq"/>
        </authorList>
    </citation>
    <scope>IDENTIFICATION</scope>
    <source>
        <tissue evidence="4">Whole organism</tissue>
    </source>
</reference>
<feature type="compositionally biased region" description="Basic and acidic residues" evidence="2">
    <location>
        <begin position="30"/>
        <end position="39"/>
    </location>
</feature>
<dbReference type="PANTHER" id="PTHR23159:SF31">
    <property type="entry name" value="CENTROSOME-ASSOCIATED PROTEIN CEP250 ISOFORM X1"/>
    <property type="match status" value="1"/>
</dbReference>
<sequence length="1008" mass="116163">MSQRRVFCLNATTMGLSTSPPSSPGGPPPELDRQPEQKDLPQQQTQQQEEEKCEEQPNQQNEKPNKPMDESRKQPQEEAKDQAQPPPAVAAPQPARSAPSAARAAYPTISDLPNICRHYAACSLSGGCDASIGFGNLEGKSGSTLTSTEHYHNQLQKLRTICGEAAITNFELNNLFLNRLKEIDCLDEQCGGDSKFTKLRLATFQDWVDLLLHVNYIIFGNMSAMEVEAYEKIMNCFQSVRGEQQQAQDENRKLRKDMCAIIKLVQHAFHHNTWNTDDMCLETLTVNQLLGIQGDQARPESETEKVAKCMRSLANEVAAKHDEVCHLESQMCALDEVVRTARQKLILKDQCIAQLNQQLAELQDCLANMSQELNNKTRTVKQYEEAFDTMDSNSCLFDNINEKDQQANELMRLLNKELNEFISIISTKDFQAMECRRKLLSCFIDRINNDRIETMRKLENMRSQLRALDCNIDQLESPMACSTQRPEDEYDNQLIDGLRRRLIAINECNKKLNFRCQQVEAQQRFEILNVTSDLEAVRAINEKNSHVLKEIADLLSKLRCRDLSYEEIYTEKSSDNPFCKAIMEMYEKLNQLENNKETENLQSFAGDSEPQTSAHAFFGEDCPHRRQLEHTLLYCQTQAELLQATRDNYLSVIEEFRRDLEELTEQVQQQQQQNEQHFFKEMEQSEASQKVLQIASLLEAKEYEQQKATANNEATIQMYEDQCKELRRAHSEVKSLKERLCSLEKCQQELNAERNSLCAEISALKDKDAELCGKDRALNEQLKCKEQDLKKSRCLLHDMQCHLKQEERQHKETLDRLCKANDDIRQQMRAVANECKQMQLKLKQQTNVNEQQQQIIESFRKWKDAQIRSDEAMRQCIKRAEEHINLLLEENQRLCEEYRRLYSDYSQLESEMQRVKNAVNSRFDTSSCPPPHPEGVLCRSQAVSDEMANRLRFMSCTAQRLSAQCQALKSNSLDLSIIKSMQSSQNLNTESTTPCWQLNDTESASSML</sequence>
<dbReference type="Proteomes" id="UP000694904">
    <property type="component" value="Chromosome 3"/>
</dbReference>
<reference evidence="3" key="1">
    <citation type="journal article" date="1997" name="Nucleic Acids Res.">
        <title>tRNAscan-SE: a program for improved detection of transfer RNA genes in genomic sequence.</title>
        <authorList>
            <person name="Lowe T.M."/>
            <person name="Eddy S.R."/>
        </authorList>
    </citation>
    <scope>NUCLEOTIDE SEQUENCE [LARGE SCALE GENOMIC DNA]</scope>
</reference>
<dbReference type="GeneID" id="108609629"/>
<feature type="coiled-coil region" evidence="1">
    <location>
        <begin position="646"/>
        <end position="680"/>
    </location>
</feature>
<feature type="coiled-coil region" evidence="1">
    <location>
        <begin position="709"/>
        <end position="767"/>
    </location>
</feature>
<name>A0ABM1NPF2_DROAR</name>
<evidence type="ECO:0000256" key="2">
    <source>
        <dbReference type="SAM" id="MobiDB-lite"/>
    </source>
</evidence>
<evidence type="ECO:0000313" key="4">
    <source>
        <dbReference type="RefSeq" id="XP_017856838.1"/>
    </source>
</evidence>
<dbReference type="RefSeq" id="XP_017856838.1">
    <property type="nucleotide sequence ID" value="XM_018001349.1"/>
</dbReference>
<gene>
    <name evidence="4" type="primary">LOC108609629</name>
</gene>
<reference evidence="3" key="2">
    <citation type="journal article" date="2016" name="G3 (Bethesda)">
        <title>Genome Evolution in Three Species of Cactophilic Drosophila.</title>
        <authorList>
            <person name="Sanchez-Flores A."/>
            <person name="Penazola F."/>
            <person name="Carpinteyro-Ponce J."/>
            <person name="Nazario-Yepiz N."/>
            <person name="Abreu-Goodger C."/>
            <person name="Machado C.A."/>
            <person name="Markow T.A."/>
        </authorList>
    </citation>
    <scope>NUCLEOTIDE SEQUENCE [LARGE SCALE GENOMIC DNA]</scope>
</reference>
<feature type="coiled-coil region" evidence="1">
    <location>
        <begin position="814"/>
        <end position="841"/>
    </location>
</feature>
<dbReference type="InterPro" id="IPR031843">
    <property type="entry name" value="Yuri_gagarin"/>
</dbReference>
<dbReference type="Pfam" id="PF15934">
    <property type="entry name" value="Yuri_gagarin"/>
    <property type="match status" value="1"/>
</dbReference>
<accession>A0ABM1NPF2</accession>
<feature type="coiled-coil region" evidence="1">
    <location>
        <begin position="352"/>
        <end position="420"/>
    </location>
</feature>
<evidence type="ECO:0000313" key="3">
    <source>
        <dbReference type="Proteomes" id="UP000694904"/>
    </source>
</evidence>
<keyword evidence="1" id="KW-0175">Coiled coil</keyword>
<keyword evidence="3" id="KW-1185">Reference proteome</keyword>
<evidence type="ECO:0000256" key="1">
    <source>
        <dbReference type="SAM" id="Coils"/>
    </source>
</evidence>
<dbReference type="PANTHER" id="PTHR23159">
    <property type="entry name" value="CENTROSOMAL PROTEIN 2"/>
    <property type="match status" value="1"/>
</dbReference>
<organism evidence="3 4">
    <name type="scientific">Drosophila arizonae</name>
    <name type="common">Fruit fly</name>
    <dbReference type="NCBI Taxonomy" id="7263"/>
    <lineage>
        <taxon>Eukaryota</taxon>
        <taxon>Metazoa</taxon>
        <taxon>Ecdysozoa</taxon>
        <taxon>Arthropoda</taxon>
        <taxon>Hexapoda</taxon>
        <taxon>Insecta</taxon>
        <taxon>Pterygota</taxon>
        <taxon>Neoptera</taxon>
        <taxon>Endopterygota</taxon>
        <taxon>Diptera</taxon>
        <taxon>Brachycera</taxon>
        <taxon>Muscomorpha</taxon>
        <taxon>Ephydroidea</taxon>
        <taxon>Drosophilidae</taxon>
        <taxon>Drosophila</taxon>
    </lineage>
</organism>